<dbReference type="SUPFAM" id="SSF50249">
    <property type="entry name" value="Nucleic acid-binding proteins"/>
    <property type="match status" value="1"/>
</dbReference>
<comment type="caution">
    <text evidence="23">The sequence shown here is derived from an EMBL/GenBank/DDBJ whole genome shotgun (WGS) entry which is preliminary data.</text>
</comment>
<dbReference type="PANTHER" id="PTHR10947">
    <property type="entry name" value="PHENYLALANYL-TRNA SYNTHETASE BETA CHAIN AND LEUCINE-RICH REPEAT-CONTAINING PROTEIN 47"/>
    <property type="match status" value="1"/>
</dbReference>
<gene>
    <name evidence="23" type="ORF">GBAR_LOCUS3935</name>
</gene>
<dbReference type="InterPro" id="IPR045060">
    <property type="entry name" value="Phe-tRNA-ligase_IIc_bsu"/>
</dbReference>
<keyword evidence="8 19" id="KW-0820">tRNA-binding</keyword>
<dbReference type="SMART" id="SM00873">
    <property type="entry name" value="B3_4"/>
    <property type="match status" value="1"/>
</dbReference>
<comment type="subunit">
    <text evidence="4">Tetramer of two alpha and two beta subunits.</text>
</comment>
<proteinExistence type="inferred from homology"/>
<dbReference type="PROSITE" id="PS51483">
    <property type="entry name" value="B5"/>
    <property type="match status" value="1"/>
</dbReference>
<evidence type="ECO:0000313" key="24">
    <source>
        <dbReference type="Proteomes" id="UP001174909"/>
    </source>
</evidence>
<dbReference type="Gene3D" id="3.50.40.10">
    <property type="entry name" value="Phenylalanyl-trna Synthetase, Chain B, domain 3"/>
    <property type="match status" value="1"/>
</dbReference>
<evidence type="ECO:0000256" key="2">
    <source>
        <dbReference type="ARBA" id="ARBA00004496"/>
    </source>
</evidence>
<dbReference type="CDD" id="cd00769">
    <property type="entry name" value="PheRS_beta_core"/>
    <property type="match status" value="1"/>
</dbReference>
<dbReference type="GO" id="GO:0004826">
    <property type="term" value="F:phenylalanine-tRNA ligase activity"/>
    <property type="evidence" value="ECO:0007669"/>
    <property type="project" value="UniProtKB-EC"/>
</dbReference>
<accession>A0AA35W9E9</accession>
<dbReference type="Gene3D" id="3.30.56.10">
    <property type="match status" value="2"/>
</dbReference>
<dbReference type="InterPro" id="IPR004532">
    <property type="entry name" value="Phe-tRNA-ligase_IIc_bsu_bact"/>
</dbReference>
<dbReference type="SUPFAM" id="SSF56037">
    <property type="entry name" value="PheT/TilS domain"/>
    <property type="match status" value="1"/>
</dbReference>
<dbReference type="Gene3D" id="3.30.70.380">
    <property type="entry name" value="Ferrodoxin-fold anticodon-binding domain"/>
    <property type="match status" value="1"/>
</dbReference>
<keyword evidence="15" id="KW-0648">Protein biosynthesis</keyword>
<evidence type="ECO:0000256" key="9">
    <source>
        <dbReference type="ARBA" id="ARBA00022598"/>
    </source>
</evidence>
<dbReference type="InterPro" id="IPR009061">
    <property type="entry name" value="DNA-bd_dom_put_sf"/>
</dbReference>
<feature type="domain" description="TRNA-binding" evidence="20">
    <location>
        <begin position="1"/>
        <end position="31"/>
    </location>
</feature>
<dbReference type="GO" id="GO:0006432">
    <property type="term" value="P:phenylalanyl-tRNA aminoacylation"/>
    <property type="evidence" value="ECO:0007669"/>
    <property type="project" value="InterPro"/>
</dbReference>
<dbReference type="GO" id="GO:0009328">
    <property type="term" value="C:phenylalanine-tRNA ligase complex"/>
    <property type="evidence" value="ECO:0007669"/>
    <property type="project" value="TreeGrafter"/>
</dbReference>
<dbReference type="SUPFAM" id="SSF55681">
    <property type="entry name" value="Class II aaRS and biotin synthetases"/>
    <property type="match status" value="1"/>
</dbReference>
<evidence type="ECO:0000256" key="18">
    <source>
        <dbReference type="ARBA" id="ARBA00049255"/>
    </source>
</evidence>
<keyword evidence="9 23" id="KW-0436">Ligase</keyword>
<dbReference type="FunFam" id="3.30.56.10:FF:000002">
    <property type="entry name" value="Phenylalanine--tRNA ligase beta subunit"/>
    <property type="match status" value="1"/>
</dbReference>
<evidence type="ECO:0000256" key="13">
    <source>
        <dbReference type="ARBA" id="ARBA00022842"/>
    </source>
</evidence>
<evidence type="ECO:0000259" key="21">
    <source>
        <dbReference type="PROSITE" id="PS51447"/>
    </source>
</evidence>
<reference evidence="23" key="1">
    <citation type="submission" date="2023-03" db="EMBL/GenBank/DDBJ databases">
        <authorList>
            <person name="Steffen K."/>
            <person name="Cardenas P."/>
        </authorList>
    </citation>
    <scope>NUCLEOTIDE SEQUENCE</scope>
</reference>
<dbReference type="InterPro" id="IPR005147">
    <property type="entry name" value="tRNA_synthase_B5-dom"/>
</dbReference>
<evidence type="ECO:0000256" key="14">
    <source>
        <dbReference type="ARBA" id="ARBA00022884"/>
    </source>
</evidence>
<sequence>MICSELELGLGDAHEGIVVLPDDAPLGMPLDDYLGDTILDLEITPNRLDCFSILGVAHEIGALTGKKVRVPESSYSEGGPPITEEANVSVADPDLCHRYTASLIQGLKIGPSPQWLQDRLTKAGLRPISNVVDVTNYVMLEFNQPLHAFDLDKMRDKTVIVRRAAPGETLETLDGAPRELNTEVLVIADSRDPIGLGGVIGGANSEIGANTTSVLLESATFNSYNNRRTADTFRLHTDASQRFEKGLRPELAPIALRRATQLIQQVAGGTIAQGIYDIYPDADIPKPKVSLTLRRLKQILGMDVTLEQVEDVFHSLEFETERTGDSSLAVAVPYWRSDVNIEEDLIEEVVRIIGYDNVPTTMLSTPIPHQQSAPMTELRWRVKESLATAGLQETISYPLVSLEDLEKVNYSAEEAMPLRVANPMSTESDYLRPTLLASLLNTLSYNEGHNEGPFRFFEQGRAFLPRPNQLPDEREVATGVVSGLRSEPSWLVDNGPLDFYDVKGMLSSALAYLGLTPSWETATAEEGPALHPGRSARIMCSGSQIGILGELHPTVLERFDLTHRPVTVFEIYLDNLLALPARSGRNFRSLTRYPSANRDVALVVGDDVPAGKVQEILNRHRLVDRVELFDVYAGENLEPGTKSLAFHVYFQAADRTLTAEEVSRTLEGLLRTLQRDVGATLRE</sequence>
<evidence type="ECO:0000256" key="19">
    <source>
        <dbReference type="PROSITE-ProRule" id="PRU00209"/>
    </source>
</evidence>
<evidence type="ECO:0000256" key="11">
    <source>
        <dbReference type="ARBA" id="ARBA00022741"/>
    </source>
</evidence>
<evidence type="ECO:0000256" key="17">
    <source>
        <dbReference type="ARBA" id="ARBA00033189"/>
    </source>
</evidence>
<comment type="cofactor">
    <cofactor evidence="1">
        <name>Mg(2+)</name>
        <dbReference type="ChEBI" id="CHEBI:18420"/>
    </cofactor>
</comment>
<feature type="domain" description="FDX-ACB" evidence="21">
    <location>
        <begin position="591"/>
        <end position="682"/>
    </location>
</feature>
<evidence type="ECO:0000259" key="20">
    <source>
        <dbReference type="PROSITE" id="PS50886"/>
    </source>
</evidence>
<keyword evidence="24" id="KW-1185">Reference proteome</keyword>
<evidence type="ECO:0000256" key="7">
    <source>
        <dbReference type="ARBA" id="ARBA00022490"/>
    </source>
</evidence>
<dbReference type="GO" id="GO:0005524">
    <property type="term" value="F:ATP binding"/>
    <property type="evidence" value="ECO:0007669"/>
    <property type="project" value="UniProtKB-KW"/>
</dbReference>
<dbReference type="Pfam" id="PF03147">
    <property type="entry name" value="FDX-ACB"/>
    <property type="match status" value="1"/>
</dbReference>
<dbReference type="GO" id="GO:0000049">
    <property type="term" value="F:tRNA binding"/>
    <property type="evidence" value="ECO:0007669"/>
    <property type="project" value="UniProtKB-UniRule"/>
</dbReference>
<dbReference type="InterPro" id="IPR020825">
    <property type="entry name" value="Phe-tRNA_synthase-like_B3/B4"/>
</dbReference>
<name>A0AA35W9E9_GEOBA</name>
<dbReference type="Pfam" id="PF03484">
    <property type="entry name" value="B5"/>
    <property type="match status" value="1"/>
</dbReference>
<dbReference type="NCBIfam" id="TIGR00472">
    <property type="entry name" value="pheT_bact"/>
    <property type="match status" value="1"/>
</dbReference>
<dbReference type="InterPro" id="IPR005146">
    <property type="entry name" value="B3/B4_tRNA-bd"/>
</dbReference>
<dbReference type="Pfam" id="PF17759">
    <property type="entry name" value="tRNA_synthFbeta"/>
    <property type="match status" value="1"/>
</dbReference>
<keyword evidence="7" id="KW-0963">Cytoplasm</keyword>
<dbReference type="GO" id="GO:0000287">
    <property type="term" value="F:magnesium ion binding"/>
    <property type="evidence" value="ECO:0007669"/>
    <property type="project" value="InterPro"/>
</dbReference>
<dbReference type="FunFam" id="3.50.40.10:FF:000001">
    <property type="entry name" value="Phenylalanine--tRNA ligase beta subunit"/>
    <property type="match status" value="1"/>
</dbReference>
<keyword evidence="14 19" id="KW-0694">RNA-binding</keyword>
<keyword evidence="13" id="KW-0460">Magnesium</keyword>
<keyword evidence="12" id="KW-0067">ATP-binding</keyword>
<dbReference type="PROSITE" id="PS51447">
    <property type="entry name" value="FDX_ACB"/>
    <property type="match status" value="1"/>
</dbReference>
<feature type="domain" description="B5" evidence="22">
    <location>
        <begin position="284"/>
        <end position="360"/>
    </location>
</feature>
<dbReference type="InterPro" id="IPR002547">
    <property type="entry name" value="tRNA-bd_dom"/>
</dbReference>
<evidence type="ECO:0000313" key="23">
    <source>
        <dbReference type="EMBL" id="CAI8004477.1"/>
    </source>
</evidence>
<keyword evidence="16" id="KW-0030">Aminoacyl-tRNA synthetase</keyword>
<evidence type="ECO:0000256" key="10">
    <source>
        <dbReference type="ARBA" id="ARBA00022723"/>
    </source>
</evidence>
<dbReference type="Pfam" id="PF03483">
    <property type="entry name" value="B3_4"/>
    <property type="match status" value="1"/>
</dbReference>
<dbReference type="InterPro" id="IPR041616">
    <property type="entry name" value="PheRS_beta_core"/>
</dbReference>
<protein>
    <recommendedName>
        <fullName evidence="6">Phenylalanine--tRNA ligase beta subunit</fullName>
        <ecNumber evidence="5">6.1.1.20</ecNumber>
    </recommendedName>
    <alternativeName>
        <fullName evidence="17">Phenylalanyl-tRNA synthetase beta subunit</fullName>
    </alternativeName>
</protein>
<evidence type="ECO:0000256" key="12">
    <source>
        <dbReference type="ARBA" id="ARBA00022840"/>
    </source>
</evidence>
<organism evidence="23 24">
    <name type="scientific">Geodia barretti</name>
    <name type="common">Barrett's horny sponge</name>
    <dbReference type="NCBI Taxonomy" id="519541"/>
    <lineage>
        <taxon>Eukaryota</taxon>
        <taxon>Metazoa</taxon>
        <taxon>Porifera</taxon>
        <taxon>Demospongiae</taxon>
        <taxon>Heteroscleromorpha</taxon>
        <taxon>Tetractinellida</taxon>
        <taxon>Astrophorina</taxon>
        <taxon>Geodiidae</taxon>
        <taxon>Geodia</taxon>
    </lineage>
</organism>
<dbReference type="SMART" id="SM00874">
    <property type="entry name" value="B5"/>
    <property type="match status" value="1"/>
</dbReference>
<dbReference type="EMBL" id="CASHTH010000564">
    <property type="protein sequence ID" value="CAI8004477.1"/>
    <property type="molecule type" value="Genomic_DNA"/>
</dbReference>
<comment type="catalytic activity">
    <reaction evidence="18">
        <text>tRNA(Phe) + L-phenylalanine + ATP = L-phenylalanyl-tRNA(Phe) + AMP + diphosphate + H(+)</text>
        <dbReference type="Rhea" id="RHEA:19413"/>
        <dbReference type="Rhea" id="RHEA-COMP:9668"/>
        <dbReference type="Rhea" id="RHEA-COMP:9699"/>
        <dbReference type="ChEBI" id="CHEBI:15378"/>
        <dbReference type="ChEBI" id="CHEBI:30616"/>
        <dbReference type="ChEBI" id="CHEBI:33019"/>
        <dbReference type="ChEBI" id="CHEBI:58095"/>
        <dbReference type="ChEBI" id="CHEBI:78442"/>
        <dbReference type="ChEBI" id="CHEBI:78531"/>
        <dbReference type="ChEBI" id="CHEBI:456215"/>
        <dbReference type="EC" id="6.1.1.20"/>
    </reaction>
</comment>
<dbReference type="SUPFAM" id="SSF46955">
    <property type="entry name" value="Putative DNA-binding domain"/>
    <property type="match status" value="1"/>
</dbReference>
<dbReference type="InterPro" id="IPR005121">
    <property type="entry name" value="Fdx_antiC-bd"/>
</dbReference>
<evidence type="ECO:0000256" key="8">
    <source>
        <dbReference type="ARBA" id="ARBA00022555"/>
    </source>
</evidence>
<dbReference type="PROSITE" id="PS50886">
    <property type="entry name" value="TRBD"/>
    <property type="match status" value="1"/>
</dbReference>
<keyword evidence="10" id="KW-0479">Metal-binding</keyword>
<dbReference type="PANTHER" id="PTHR10947:SF0">
    <property type="entry name" value="PHENYLALANINE--TRNA LIGASE BETA SUBUNIT"/>
    <property type="match status" value="1"/>
</dbReference>
<comment type="subcellular location">
    <subcellularLocation>
        <location evidence="2">Cytoplasm</location>
    </subcellularLocation>
</comment>
<dbReference type="InterPro" id="IPR012340">
    <property type="entry name" value="NA-bd_OB-fold"/>
</dbReference>
<evidence type="ECO:0000256" key="6">
    <source>
        <dbReference type="ARBA" id="ARBA00017032"/>
    </source>
</evidence>
<evidence type="ECO:0000256" key="5">
    <source>
        <dbReference type="ARBA" id="ARBA00012814"/>
    </source>
</evidence>
<evidence type="ECO:0000256" key="15">
    <source>
        <dbReference type="ARBA" id="ARBA00022917"/>
    </source>
</evidence>
<dbReference type="FunFam" id="3.30.70.380:FF:000001">
    <property type="entry name" value="Phenylalanine--tRNA ligase beta subunit"/>
    <property type="match status" value="1"/>
</dbReference>
<dbReference type="SMART" id="SM00896">
    <property type="entry name" value="FDX-ACB"/>
    <property type="match status" value="1"/>
</dbReference>
<dbReference type="InterPro" id="IPR036690">
    <property type="entry name" value="Fdx_antiC-bd_sf"/>
</dbReference>
<evidence type="ECO:0000256" key="4">
    <source>
        <dbReference type="ARBA" id="ARBA00011209"/>
    </source>
</evidence>
<comment type="similarity">
    <text evidence="3">Belongs to the phenylalanyl-tRNA synthetase beta subunit family. Type 1 subfamily.</text>
</comment>
<dbReference type="InterPro" id="IPR045864">
    <property type="entry name" value="aa-tRNA-synth_II/BPL/LPL"/>
</dbReference>
<dbReference type="Proteomes" id="UP001174909">
    <property type="component" value="Unassembled WGS sequence"/>
</dbReference>
<evidence type="ECO:0000256" key="16">
    <source>
        <dbReference type="ARBA" id="ARBA00023146"/>
    </source>
</evidence>
<dbReference type="EC" id="6.1.1.20" evidence="5"/>
<dbReference type="AlphaFoldDB" id="A0AA35W9E9"/>
<evidence type="ECO:0000256" key="1">
    <source>
        <dbReference type="ARBA" id="ARBA00001946"/>
    </source>
</evidence>
<evidence type="ECO:0000256" key="3">
    <source>
        <dbReference type="ARBA" id="ARBA00008653"/>
    </source>
</evidence>
<evidence type="ECO:0000259" key="22">
    <source>
        <dbReference type="PROSITE" id="PS51483"/>
    </source>
</evidence>
<dbReference type="HAMAP" id="MF_00283">
    <property type="entry name" value="Phe_tRNA_synth_beta1"/>
    <property type="match status" value="1"/>
</dbReference>
<dbReference type="SUPFAM" id="SSF54991">
    <property type="entry name" value="Anticodon-binding domain of PheRS"/>
    <property type="match status" value="1"/>
</dbReference>
<dbReference type="Gene3D" id="2.40.50.140">
    <property type="entry name" value="Nucleic acid-binding proteins"/>
    <property type="match status" value="1"/>
</dbReference>
<keyword evidence="11" id="KW-0547">Nucleotide-binding</keyword>
<dbReference type="Gene3D" id="3.30.930.10">
    <property type="entry name" value="Bira Bifunctional Protein, Domain 2"/>
    <property type="match status" value="1"/>
</dbReference>